<organism evidence="1 2">
    <name type="scientific">Fusarium decemcellulare</name>
    <dbReference type="NCBI Taxonomy" id="57161"/>
    <lineage>
        <taxon>Eukaryota</taxon>
        <taxon>Fungi</taxon>
        <taxon>Dikarya</taxon>
        <taxon>Ascomycota</taxon>
        <taxon>Pezizomycotina</taxon>
        <taxon>Sordariomycetes</taxon>
        <taxon>Hypocreomycetidae</taxon>
        <taxon>Hypocreales</taxon>
        <taxon>Nectriaceae</taxon>
        <taxon>Fusarium</taxon>
        <taxon>Fusarium decemcellulare species complex</taxon>
    </lineage>
</organism>
<dbReference type="EMBL" id="JANRMS010000562">
    <property type="protein sequence ID" value="KAJ3537732.1"/>
    <property type="molecule type" value="Genomic_DNA"/>
</dbReference>
<gene>
    <name evidence="1" type="ORF">NM208_g6192</name>
</gene>
<evidence type="ECO:0000313" key="1">
    <source>
        <dbReference type="EMBL" id="KAJ3537732.1"/>
    </source>
</evidence>
<name>A0ACC1SE55_9HYPO</name>
<dbReference type="Proteomes" id="UP001148629">
    <property type="component" value="Unassembled WGS sequence"/>
</dbReference>
<sequence length="1126" mass="122824">MKNGQPAPLVNVSFVAGTTPESDTHVVKVTTSNREPAICSPGNDIQSPSPLQSTPISNTSTSAPELAESEEDNPAYLSESATPRRYDAITRPGEGPSDTCVLDTSSLGDGFALWMGDLDNTIGQPGSNPETWDSITGTSNELLPVGDDIISTSYNEWYHPSSQQKVDTQSLPAHGFQDVSEQDFITDVDANVPITAAVEPVLMLDDGATSSKSLMLYRIPRTPTIFSVPGQQVVYMDFWLDQCLPALHPIFKDFPALGSLPQIVMDTMMALSAGRLSRLLPQPKSFGVRDVPGLSFRPDAAHKTSSQKYYYSALRGISDWVQESKESQSPITLAVLVLFCCWESSMGNFQDFAIHSNGATKLIQAQENALIQQGSLGYGLMAAWVRTRMNNWWRRMHFSTVDFQRKQAPVSIEPHVEMVLDLAGDSKASVLVILCESLRIYSSAVVDYWDSDEASSSTSHACDACLYPYKLLMKAQSKKLNTWHTKVSLANLPITSFPSAAPPVTQGDASLTVEPLHFQSHDSAMNYAYYVTARVIQTGSLTRTHSCKADTVAQEVEQWVFILLRIAAGIDWEACIRLNTYAIGFSGLLLVCAIHSPTLAVGLWIQDWLEERQSTSHLEEGSFPVLQILQVLRAVNNERAGGRDVYAVFQTVDDGGGEAHSSSTVKMSVPQRLAPSLDELRQFYVGKDTHDVPKPAAILDAARVRRHCDSMRDAANALNVGFRAHVKTHKTVEATRLQVGEGNDDIKLVVSTLAEIDHLLPLLKEYQTAGRKLDILYGIPLPRSQVPRLAALGTELGNDSISVLIDHPSQLDAVKTFSQYAKFPARVFLKVDTGYHRAGLPPSSINKNGLIETLAELESKGEAVLVGLYSHSSLSYKDTTADQAMANLEGEIQGCVDALHAHSHLFTKDKKITVSVGASPQVTAVENLISWEGHLSTAAASLNKAISTVSTGNPGGLKTELELHAGVYSILDMQQVSTHSRISLGSYEDEIAISVVAEICSVYNDKERSQPEALVAVGVLGLGREPCPSYPGWGVISQTSLKSKLDRRLILERVSQEHSIIAWEHDQGENTDDLPAIPLEVGQSVVVFPNHACITGALYGWYLVVDSSDKKNPTKIVDVWVRASGW</sequence>
<reference evidence="1" key="1">
    <citation type="submission" date="2022-08" db="EMBL/GenBank/DDBJ databases">
        <title>Genome Sequence of Fusarium decemcellulare.</title>
        <authorList>
            <person name="Buettner E."/>
        </authorList>
    </citation>
    <scope>NUCLEOTIDE SEQUENCE</scope>
    <source>
        <strain evidence="1">Babe19</strain>
    </source>
</reference>
<evidence type="ECO:0000313" key="2">
    <source>
        <dbReference type="Proteomes" id="UP001148629"/>
    </source>
</evidence>
<proteinExistence type="predicted"/>
<protein>
    <submittedName>
        <fullName evidence="1">Uncharacterized protein</fullName>
    </submittedName>
</protein>
<comment type="caution">
    <text evidence="1">The sequence shown here is derived from an EMBL/GenBank/DDBJ whole genome shotgun (WGS) entry which is preliminary data.</text>
</comment>
<accession>A0ACC1SE55</accession>
<keyword evidence="2" id="KW-1185">Reference proteome</keyword>